<dbReference type="GO" id="GO:0005886">
    <property type="term" value="C:plasma membrane"/>
    <property type="evidence" value="ECO:0007669"/>
    <property type="project" value="UniProtKB-SubCell"/>
</dbReference>
<feature type="compositionally biased region" description="Gly residues" evidence="6">
    <location>
        <begin position="326"/>
        <end position="346"/>
    </location>
</feature>
<feature type="transmembrane region" description="Helical" evidence="7">
    <location>
        <begin position="39"/>
        <end position="57"/>
    </location>
</feature>
<keyword evidence="5 7" id="KW-0472">Membrane</keyword>
<feature type="transmembrane region" description="Helical" evidence="7">
    <location>
        <begin position="151"/>
        <end position="171"/>
    </location>
</feature>
<dbReference type="HOGENOM" id="CLU_031365_1_2_9"/>
<reference evidence="8" key="2">
    <citation type="submission" date="2012-10" db="EMBL/GenBank/DDBJ databases">
        <title>Improved high-quality draft of Thermaerobacter subterraneus C21, DSM 13965.</title>
        <authorList>
            <consortium name="DOE Joint Genome Institute"/>
            <person name="Eisen J."/>
            <person name="Huntemann M."/>
            <person name="Wei C.-L."/>
            <person name="Han J."/>
            <person name="Detter J.C."/>
            <person name="Han C."/>
            <person name="Tapia R."/>
            <person name="Chen A."/>
            <person name="Kyrpides N."/>
            <person name="Mavromatis K."/>
            <person name="Markowitz V."/>
            <person name="Szeto E."/>
            <person name="Ivanova N."/>
            <person name="Mikhailova N."/>
            <person name="Ovchinnikova G."/>
            <person name="Pagani I."/>
            <person name="Pati A."/>
            <person name="Goodwin L."/>
            <person name="Nordberg H.P."/>
            <person name="Cantor M.N."/>
            <person name="Hua S.X."/>
            <person name="Woyke T."/>
            <person name="Eisen J."/>
            <person name="Klenk H.-P."/>
        </authorList>
    </citation>
    <scope>NUCLEOTIDE SEQUENCE [LARGE SCALE GENOMIC DNA]</scope>
    <source>
        <strain evidence="8">DSM 13965</strain>
    </source>
</reference>
<dbReference type="OrthoDB" id="9789927at2"/>
<dbReference type="CDD" id="cd06581">
    <property type="entry name" value="TM_PBP1_LivM_like"/>
    <property type="match status" value="1"/>
</dbReference>
<accession>K6PZE9</accession>
<keyword evidence="9" id="KW-1185">Reference proteome</keyword>
<proteinExistence type="predicted"/>
<dbReference type="AlphaFoldDB" id="K6PZE9"/>
<evidence type="ECO:0000256" key="6">
    <source>
        <dbReference type="SAM" id="MobiDB-lite"/>
    </source>
</evidence>
<dbReference type="EMBL" id="AENY02000003">
    <property type="protein sequence ID" value="EKP94168.1"/>
    <property type="molecule type" value="Genomic_DNA"/>
</dbReference>
<protein>
    <submittedName>
        <fullName evidence="8">Amino acid/amide ABC transporter membrane protein 2, HAAT family</fullName>
    </submittedName>
</protein>
<dbReference type="eggNOG" id="COG4177">
    <property type="taxonomic scope" value="Bacteria"/>
</dbReference>
<dbReference type="PANTHER" id="PTHR30482:SF10">
    <property type="entry name" value="HIGH-AFFINITY BRANCHED-CHAIN AMINO ACID TRANSPORT PROTEIN BRAE"/>
    <property type="match status" value="1"/>
</dbReference>
<evidence type="ECO:0000313" key="8">
    <source>
        <dbReference type="EMBL" id="EKP94168.1"/>
    </source>
</evidence>
<evidence type="ECO:0000313" key="9">
    <source>
        <dbReference type="Proteomes" id="UP000005710"/>
    </source>
</evidence>
<dbReference type="STRING" id="867903.ThesuDRAFT_01897"/>
<keyword evidence="3 7" id="KW-0812">Transmembrane</keyword>
<evidence type="ECO:0000256" key="2">
    <source>
        <dbReference type="ARBA" id="ARBA00022475"/>
    </source>
</evidence>
<dbReference type="InterPro" id="IPR001851">
    <property type="entry name" value="ABC_transp_permease"/>
</dbReference>
<feature type="transmembrane region" description="Helical" evidence="7">
    <location>
        <begin position="202"/>
        <end position="225"/>
    </location>
</feature>
<dbReference type="GO" id="GO:0015658">
    <property type="term" value="F:branched-chain amino acid transmembrane transporter activity"/>
    <property type="evidence" value="ECO:0007669"/>
    <property type="project" value="InterPro"/>
</dbReference>
<dbReference type="PANTHER" id="PTHR30482">
    <property type="entry name" value="HIGH-AFFINITY BRANCHED-CHAIN AMINO ACID TRANSPORT SYSTEM PERMEASE"/>
    <property type="match status" value="1"/>
</dbReference>
<dbReference type="Proteomes" id="UP000005710">
    <property type="component" value="Unassembled WGS sequence"/>
</dbReference>
<evidence type="ECO:0000256" key="4">
    <source>
        <dbReference type="ARBA" id="ARBA00022989"/>
    </source>
</evidence>
<comment type="caution">
    <text evidence="8">The sequence shown here is derived from an EMBL/GenBank/DDBJ whole genome shotgun (WGS) entry which is preliminary data.</text>
</comment>
<feature type="region of interest" description="Disordered" evidence="6">
    <location>
        <begin position="325"/>
        <end position="346"/>
    </location>
</feature>
<sequence length="346" mass="36035">MVKPQPRRAAAVAAGLILIYAVVQFLLTARILDRFYENVLMNIGINVLAAVSLHIVLGLAGQFSIGHAGFLAVGAYTSAVLTQKLDMPFAVALLAGALAALLVGLVVGIPSLRLRGDYLAIVTLGFAEIVRIILLNVEYVGGAAGMRVSHLTSWTALYVSVVAAILVTVHFTRSAHGRATLALREDEIAAAAMGVNTTTYKVMAFALSAFFAGLAGGLHAHNFYVIQPSNFGFLKSFEILVFVVLGGIGSLPGAILAATFLTLVSIGLQAYPEVRMILYSLVLILVMLFRPQGLWGTRSITGFFPGFRSEDDGATEETAAEAAAGAGVGLGTGIGTGSTPGQGGAR</sequence>
<feature type="transmembrane region" description="Helical" evidence="7">
    <location>
        <begin position="89"/>
        <end position="112"/>
    </location>
</feature>
<feature type="transmembrane region" description="Helical" evidence="7">
    <location>
        <begin position="12"/>
        <end position="32"/>
    </location>
</feature>
<reference evidence="8" key="1">
    <citation type="submission" date="2010-10" db="EMBL/GenBank/DDBJ databases">
        <authorList>
            <consortium name="US DOE Joint Genome Institute (JGI-PGF)"/>
            <person name="Lucas S."/>
            <person name="Copeland A."/>
            <person name="Lapidus A."/>
            <person name="Bruce D."/>
            <person name="Goodwin L."/>
            <person name="Pitluck S."/>
            <person name="Kyrpides N."/>
            <person name="Mavromatis K."/>
            <person name="Detter J.C."/>
            <person name="Han C."/>
            <person name="Land M."/>
            <person name="Hauser L."/>
            <person name="Markowitz V."/>
            <person name="Cheng J.-F."/>
            <person name="Hugenholtz P."/>
            <person name="Woyke T."/>
            <person name="Wu D."/>
            <person name="Pukall R."/>
            <person name="Wahrenburg C."/>
            <person name="Brambilla E."/>
            <person name="Klenk H.-P."/>
            <person name="Eisen J.A."/>
        </authorList>
    </citation>
    <scope>NUCLEOTIDE SEQUENCE [LARGE SCALE GENOMIC DNA]</scope>
    <source>
        <strain evidence="8">DSM 13965</strain>
    </source>
</reference>
<name>K6PZE9_9FIRM</name>
<evidence type="ECO:0000256" key="5">
    <source>
        <dbReference type="ARBA" id="ARBA00023136"/>
    </source>
</evidence>
<keyword evidence="4 7" id="KW-1133">Transmembrane helix</keyword>
<dbReference type="RefSeq" id="WP_006904174.1">
    <property type="nucleotide sequence ID" value="NZ_JH976535.1"/>
</dbReference>
<evidence type="ECO:0000256" key="1">
    <source>
        <dbReference type="ARBA" id="ARBA00004651"/>
    </source>
</evidence>
<gene>
    <name evidence="8" type="ORF">ThesuDRAFT_01897</name>
</gene>
<dbReference type="InterPro" id="IPR043428">
    <property type="entry name" value="LivM-like"/>
</dbReference>
<comment type="subcellular location">
    <subcellularLocation>
        <location evidence="1">Cell membrane</location>
        <topology evidence="1">Multi-pass membrane protein</topology>
    </subcellularLocation>
</comment>
<feature type="transmembrane region" description="Helical" evidence="7">
    <location>
        <begin position="270"/>
        <end position="289"/>
    </location>
</feature>
<feature type="transmembrane region" description="Helical" evidence="7">
    <location>
        <begin position="118"/>
        <end position="139"/>
    </location>
</feature>
<keyword evidence="2" id="KW-1003">Cell membrane</keyword>
<evidence type="ECO:0000256" key="3">
    <source>
        <dbReference type="ARBA" id="ARBA00022692"/>
    </source>
</evidence>
<feature type="transmembrane region" description="Helical" evidence="7">
    <location>
        <begin position="237"/>
        <end position="264"/>
    </location>
</feature>
<organism evidence="8 9">
    <name type="scientific">Thermaerobacter subterraneus DSM 13965</name>
    <dbReference type="NCBI Taxonomy" id="867903"/>
    <lineage>
        <taxon>Bacteria</taxon>
        <taxon>Bacillati</taxon>
        <taxon>Bacillota</taxon>
        <taxon>Clostridia</taxon>
        <taxon>Eubacteriales</taxon>
        <taxon>Clostridiales Family XVII. Incertae Sedis</taxon>
        <taxon>Thermaerobacter</taxon>
    </lineage>
</organism>
<evidence type="ECO:0000256" key="7">
    <source>
        <dbReference type="SAM" id="Phobius"/>
    </source>
</evidence>
<dbReference type="Pfam" id="PF02653">
    <property type="entry name" value="BPD_transp_2"/>
    <property type="match status" value="1"/>
</dbReference>